<comment type="pathway">
    <text evidence="3">Bacterial outer membrane biogenesis; LPS core biosynthesis.</text>
</comment>
<comment type="pathway">
    <text evidence="16">Nucleotide-sugar biosynthesis; ADP-L-glycero-beta-D-manno-heptose biosynthesis; ADP-L-glycero-beta-D-manno-heptose from D-glycero-beta-D-manno-heptose 7-phosphate: step 1/4.</text>
</comment>
<evidence type="ECO:0000256" key="5">
    <source>
        <dbReference type="ARBA" id="ARBA00022679"/>
    </source>
</evidence>
<dbReference type="GO" id="GO:0005524">
    <property type="term" value="F:ATP binding"/>
    <property type="evidence" value="ECO:0007669"/>
    <property type="project" value="UniProtKB-UniRule"/>
</dbReference>
<comment type="similarity">
    <text evidence="14 16">In the N-terminal section; belongs to the carbohydrate kinase PfkB family.</text>
</comment>
<keyword evidence="20" id="KW-1185">Reference proteome</keyword>
<feature type="domain" description="Cytidyltransferase-like" evidence="18">
    <location>
        <begin position="344"/>
        <end position="467"/>
    </location>
</feature>
<dbReference type="NCBIfam" id="TIGR02199">
    <property type="entry name" value="rfaE_dom_II"/>
    <property type="match status" value="1"/>
</dbReference>
<name>A0A1H6UCR7_9GAMM</name>
<keyword evidence="10 16" id="KW-0511">Multifunctional enzyme</keyword>
<dbReference type="PROSITE" id="PS00583">
    <property type="entry name" value="PFKB_KINASES_1"/>
    <property type="match status" value="1"/>
</dbReference>
<evidence type="ECO:0000259" key="17">
    <source>
        <dbReference type="Pfam" id="PF00294"/>
    </source>
</evidence>
<evidence type="ECO:0000256" key="4">
    <source>
        <dbReference type="ARBA" id="ARBA00011738"/>
    </source>
</evidence>
<dbReference type="InterPro" id="IPR011611">
    <property type="entry name" value="PfkB_dom"/>
</dbReference>
<evidence type="ECO:0000256" key="10">
    <source>
        <dbReference type="ARBA" id="ARBA00023268"/>
    </source>
</evidence>
<dbReference type="InterPro" id="IPR011914">
    <property type="entry name" value="RfaE_dom_II"/>
</dbReference>
<dbReference type="SUPFAM" id="SSF53613">
    <property type="entry name" value="Ribokinase-like"/>
    <property type="match status" value="1"/>
</dbReference>
<dbReference type="GO" id="GO:0016773">
    <property type="term" value="F:phosphotransferase activity, alcohol group as acceptor"/>
    <property type="evidence" value="ECO:0007669"/>
    <property type="project" value="InterPro"/>
</dbReference>
<evidence type="ECO:0000256" key="12">
    <source>
        <dbReference type="ARBA" id="ARBA00047428"/>
    </source>
</evidence>
<dbReference type="HAMAP" id="MF_01603">
    <property type="entry name" value="HldE"/>
    <property type="match status" value="1"/>
</dbReference>
<dbReference type="GO" id="GO:0009244">
    <property type="term" value="P:lipopolysaccharide core region biosynthetic process"/>
    <property type="evidence" value="ECO:0007669"/>
    <property type="project" value="UniProtKB-UniPathway"/>
</dbReference>
<dbReference type="Gene3D" id="3.40.1190.20">
    <property type="match status" value="1"/>
</dbReference>
<proteinExistence type="inferred from homology"/>
<dbReference type="EMBL" id="FNYH01000015">
    <property type="protein sequence ID" value="SEI88434.1"/>
    <property type="molecule type" value="Genomic_DNA"/>
</dbReference>
<dbReference type="Gene3D" id="3.40.50.620">
    <property type="entry name" value="HUPs"/>
    <property type="match status" value="1"/>
</dbReference>
<dbReference type="FunFam" id="3.40.1190.20:FF:000002">
    <property type="entry name" value="Bifunctional protein HldE"/>
    <property type="match status" value="1"/>
</dbReference>
<dbReference type="GO" id="GO:0033786">
    <property type="term" value="F:heptose-1-phosphate adenylyltransferase activity"/>
    <property type="evidence" value="ECO:0007669"/>
    <property type="project" value="UniProtKB-UniRule"/>
</dbReference>
<comment type="catalytic activity">
    <reaction evidence="13 16">
        <text>D-glycero-beta-D-manno-heptose 7-phosphate + ATP = D-glycero-beta-D-manno-heptose 1,7-bisphosphate + ADP + H(+)</text>
        <dbReference type="Rhea" id="RHEA:27473"/>
        <dbReference type="ChEBI" id="CHEBI:15378"/>
        <dbReference type="ChEBI" id="CHEBI:30616"/>
        <dbReference type="ChEBI" id="CHEBI:60204"/>
        <dbReference type="ChEBI" id="CHEBI:60208"/>
        <dbReference type="ChEBI" id="CHEBI:456216"/>
        <dbReference type="EC" id="2.7.1.167"/>
    </reaction>
</comment>
<dbReference type="CDD" id="cd01172">
    <property type="entry name" value="RfaE_like"/>
    <property type="match status" value="1"/>
</dbReference>
<dbReference type="InterPro" id="IPR011913">
    <property type="entry name" value="RfaE_dom_I"/>
</dbReference>
<dbReference type="UniPathway" id="UPA00958"/>
<dbReference type="EC" id="2.7.1.167" evidence="16"/>
<dbReference type="SUPFAM" id="SSF52374">
    <property type="entry name" value="Nucleotidylyl transferase"/>
    <property type="match status" value="1"/>
</dbReference>
<evidence type="ECO:0000256" key="15">
    <source>
        <dbReference type="ARBA" id="ARBA00061122"/>
    </source>
</evidence>
<evidence type="ECO:0000313" key="20">
    <source>
        <dbReference type="Proteomes" id="UP000242999"/>
    </source>
</evidence>
<dbReference type="Pfam" id="PF00294">
    <property type="entry name" value="PfkB"/>
    <property type="match status" value="1"/>
</dbReference>
<organism evidence="19 20">
    <name type="scientific">Allopseudospirillum japonicum</name>
    <dbReference type="NCBI Taxonomy" id="64971"/>
    <lineage>
        <taxon>Bacteria</taxon>
        <taxon>Pseudomonadati</taxon>
        <taxon>Pseudomonadota</taxon>
        <taxon>Gammaproteobacteria</taxon>
        <taxon>Oceanospirillales</taxon>
        <taxon>Oceanospirillaceae</taxon>
        <taxon>Allopseudospirillum</taxon>
    </lineage>
</organism>
<evidence type="ECO:0000256" key="14">
    <source>
        <dbReference type="ARBA" id="ARBA00060955"/>
    </source>
</evidence>
<dbReference type="InterPro" id="IPR002173">
    <property type="entry name" value="Carboh/pur_kinase_PfkB_CS"/>
</dbReference>
<evidence type="ECO:0000256" key="7">
    <source>
        <dbReference type="ARBA" id="ARBA00022741"/>
    </source>
</evidence>
<dbReference type="NCBIfam" id="NF008454">
    <property type="entry name" value="PRK11316.1"/>
    <property type="match status" value="1"/>
</dbReference>
<dbReference type="PANTHER" id="PTHR46969">
    <property type="entry name" value="BIFUNCTIONAL PROTEIN HLDE"/>
    <property type="match status" value="1"/>
</dbReference>
<dbReference type="InterPro" id="IPR023030">
    <property type="entry name" value="Bifunc_HldE"/>
</dbReference>
<evidence type="ECO:0000256" key="3">
    <source>
        <dbReference type="ARBA" id="ARBA00004713"/>
    </source>
</evidence>
<dbReference type="InterPro" id="IPR004821">
    <property type="entry name" value="Cyt_trans-like"/>
</dbReference>
<evidence type="ECO:0000256" key="13">
    <source>
        <dbReference type="ARBA" id="ARBA00052873"/>
    </source>
</evidence>
<gene>
    <name evidence="16" type="primary">hldE</name>
    <name evidence="19" type="ORF">SAMN05421831_11534</name>
</gene>
<dbReference type="GO" id="GO:0005829">
    <property type="term" value="C:cytosol"/>
    <property type="evidence" value="ECO:0007669"/>
    <property type="project" value="TreeGrafter"/>
</dbReference>
<keyword evidence="6 16" id="KW-0548">Nucleotidyltransferase</keyword>
<keyword evidence="9 16" id="KW-0067">ATP-binding</keyword>
<keyword evidence="11 16" id="KW-0119">Carbohydrate metabolism</keyword>
<evidence type="ECO:0000256" key="6">
    <source>
        <dbReference type="ARBA" id="ARBA00022695"/>
    </source>
</evidence>
<dbReference type="InterPro" id="IPR014729">
    <property type="entry name" value="Rossmann-like_a/b/a_fold"/>
</dbReference>
<dbReference type="STRING" id="64971.SAMN05421831_11534"/>
<comment type="subunit">
    <text evidence="4 16">Homodimer.</text>
</comment>
<evidence type="ECO:0000256" key="9">
    <source>
        <dbReference type="ARBA" id="ARBA00022840"/>
    </source>
</evidence>
<evidence type="ECO:0000256" key="1">
    <source>
        <dbReference type="ARBA" id="ARBA00002319"/>
    </source>
</evidence>
<dbReference type="InterPro" id="IPR029056">
    <property type="entry name" value="Ribokinase-like"/>
</dbReference>
<dbReference type="EC" id="2.7.7.70" evidence="16"/>
<keyword evidence="5 16" id="KW-0808">Transferase</keyword>
<comment type="function">
    <text evidence="2 16">Catalyzes the ADP transfer from ATP to D-glycero-beta-D-manno-heptose 1-phosphate, yielding ADP-D-glycero-beta-D-manno-heptose.</text>
</comment>
<keyword evidence="7 16" id="KW-0547">Nucleotide-binding</keyword>
<sequence length="478" mass="51126">MQIQLSALENTRILVVGDVMLDRYWQGSTSRISPEAPVPVVKVGQIHDRPGGAANVALNIAALGAQVHLLGIAGQDEHGHLLQHALEQAGVHTHLYLSPQHPTITKLRVTSRNQQLIRLDFEESFADLKSAPLQEKFAAQLDQVDLVIFSDYGKGTLAHIQPLIQQARARDLPVLVDPKGQDFTPYQGATLITPNVHEFETIVGPCAQERDLAERGEALRCQLNLDALLITRSEKGMTLVQAEAAPLHLPTHAREVYDVTGAGDTVIATLGLGLAAGYNLAEAMALANLAAGLVVAKPGTATLSLAELYAALHADGLNESGVLEETTLLQAVQAAKARGERLVMTNGCFDILHAGHVAYLERARKLGDRLIVAVNTDTSVRALKGPQRPVNPCNRRMQVLAALQAVDWVVAFDEETPARLISAVLPHVLVKGGDYQVEQIAGAPAVLAAGGQVQVLDFEDGCSTTAIINTLIDTHTKG</sequence>
<evidence type="ECO:0000256" key="11">
    <source>
        <dbReference type="ARBA" id="ARBA00023277"/>
    </source>
</evidence>
<evidence type="ECO:0000313" key="19">
    <source>
        <dbReference type="EMBL" id="SEI88434.1"/>
    </source>
</evidence>
<accession>A0A1H6UCR7</accession>
<dbReference type="RefSeq" id="WP_093312035.1">
    <property type="nucleotide sequence ID" value="NZ_FNYH01000015.1"/>
</dbReference>
<protein>
    <recommendedName>
        <fullName evidence="16">Bifunctional protein HldE</fullName>
    </recommendedName>
    <domain>
        <recommendedName>
            <fullName evidence="16">D-beta-D-heptose 7-phosphate kinase</fullName>
            <ecNumber evidence="16">2.7.1.167</ecNumber>
        </recommendedName>
        <alternativeName>
            <fullName evidence="16">D-beta-D-heptose 7-phosphotransferase</fullName>
        </alternativeName>
        <alternativeName>
            <fullName evidence="16">D-glycero-beta-D-manno-heptose-7-phosphate kinase</fullName>
        </alternativeName>
    </domain>
    <domain>
        <recommendedName>
            <fullName evidence="16">D-beta-D-heptose 1-phosphate adenylyltransferase</fullName>
            <ecNumber evidence="16">2.7.7.70</ecNumber>
        </recommendedName>
        <alternativeName>
            <fullName evidence="16">D-glycero-beta-D-manno-heptose 1-phosphate adenylyltransferase</fullName>
        </alternativeName>
    </domain>
</protein>
<feature type="binding site" evidence="16">
    <location>
        <begin position="195"/>
        <end position="198"/>
    </location>
    <ligand>
        <name>ATP</name>
        <dbReference type="ChEBI" id="CHEBI:30616"/>
    </ligand>
</feature>
<comment type="function">
    <text evidence="1 16">Catalyzes the phosphorylation of D-glycero-D-manno-heptose 7-phosphate at the C-1 position to selectively form D-glycero-beta-D-manno-heptose-1,7-bisphosphate.</text>
</comment>
<reference evidence="20" key="1">
    <citation type="submission" date="2016-10" db="EMBL/GenBank/DDBJ databases">
        <authorList>
            <person name="Varghese N."/>
            <person name="Submissions S."/>
        </authorList>
    </citation>
    <scope>NUCLEOTIDE SEQUENCE [LARGE SCALE GENOMIC DNA]</scope>
    <source>
        <strain evidence="20">DSM 7165</strain>
    </source>
</reference>
<comment type="catalytic activity">
    <reaction evidence="12 16">
        <text>D-glycero-beta-D-manno-heptose 1-phosphate + ATP + H(+) = ADP-D-glycero-beta-D-manno-heptose + diphosphate</text>
        <dbReference type="Rhea" id="RHEA:27465"/>
        <dbReference type="ChEBI" id="CHEBI:15378"/>
        <dbReference type="ChEBI" id="CHEBI:30616"/>
        <dbReference type="ChEBI" id="CHEBI:33019"/>
        <dbReference type="ChEBI" id="CHEBI:59967"/>
        <dbReference type="ChEBI" id="CHEBI:61593"/>
        <dbReference type="EC" id="2.7.7.70"/>
    </reaction>
</comment>
<dbReference type="NCBIfam" id="TIGR02198">
    <property type="entry name" value="rfaE_dom_I"/>
    <property type="match status" value="1"/>
</dbReference>
<dbReference type="AlphaFoldDB" id="A0A1H6UCR7"/>
<dbReference type="OrthoDB" id="9802794at2"/>
<evidence type="ECO:0000256" key="16">
    <source>
        <dbReference type="HAMAP-Rule" id="MF_01603"/>
    </source>
</evidence>
<feature type="active site" evidence="16">
    <location>
        <position position="264"/>
    </location>
</feature>
<dbReference type="UniPathway" id="UPA00356">
    <property type="reaction ID" value="UER00437"/>
</dbReference>
<feature type="region of interest" description="Cytidylyltransferase" evidence="16">
    <location>
        <begin position="344"/>
        <end position="478"/>
    </location>
</feature>
<keyword evidence="8 16" id="KW-0418">Kinase</keyword>
<dbReference type="GO" id="GO:0097171">
    <property type="term" value="P:ADP-L-glycero-beta-D-manno-heptose biosynthetic process"/>
    <property type="evidence" value="ECO:0007669"/>
    <property type="project" value="UniProtKB-UniPathway"/>
</dbReference>
<comment type="pathway">
    <text evidence="16">Nucleotide-sugar biosynthesis; ADP-L-glycero-beta-D-manno-heptose biosynthesis; ADP-L-glycero-beta-D-manno-heptose from D-glycero-beta-D-manno-heptose 7-phosphate: step 3/4.</text>
</comment>
<comment type="similarity">
    <text evidence="15 16">In the C-terminal section; belongs to the cytidylyltransferase family.</text>
</comment>
<dbReference type="GO" id="GO:0033785">
    <property type="term" value="F:heptose 7-phosphate kinase activity"/>
    <property type="evidence" value="ECO:0007669"/>
    <property type="project" value="UniProtKB-UniRule"/>
</dbReference>
<dbReference type="Pfam" id="PF01467">
    <property type="entry name" value="CTP_transf_like"/>
    <property type="match status" value="1"/>
</dbReference>
<dbReference type="Proteomes" id="UP000242999">
    <property type="component" value="Unassembled WGS sequence"/>
</dbReference>
<dbReference type="NCBIfam" id="TIGR00125">
    <property type="entry name" value="cyt_tran_rel"/>
    <property type="match status" value="1"/>
</dbReference>
<dbReference type="PANTHER" id="PTHR46969:SF1">
    <property type="entry name" value="BIFUNCTIONAL PROTEIN HLDE"/>
    <property type="match status" value="1"/>
</dbReference>
<evidence type="ECO:0000256" key="2">
    <source>
        <dbReference type="ARBA" id="ARBA00003753"/>
    </source>
</evidence>
<evidence type="ECO:0000259" key="18">
    <source>
        <dbReference type="Pfam" id="PF01467"/>
    </source>
</evidence>
<feature type="region of interest" description="Ribokinase" evidence="16">
    <location>
        <begin position="1"/>
        <end position="318"/>
    </location>
</feature>
<evidence type="ECO:0000256" key="8">
    <source>
        <dbReference type="ARBA" id="ARBA00022777"/>
    </source>
</evidence>
<dbReference type="FunFam" id="3.40.50.620:FF:000028">
    <property type="entry name" value="Bifunctional protein HldE"/>
    <property type="match status" value="1"/>
</dbReference>
<feature type="domain" description="Carbohydrate kinase PfkB" evidence="17">
    <location>
        <begin position="11"/>
        <end position="302"/>
    </location>
</feature>